<dbReference type="PANTHER" id="PTHR12121:SF100">
    <property type="entry name" value="POLY(A)-SPECIFIC RIBONUCLEASE"/>
    <property type="match status" value="1"/>
</dbReference>
<dbReference type="Proteomes" id="UP000799302">
    <property type="component" value="Unassembled WGS sequence"/>
</dbReference>
<evidence type="ECO:0000256" key="20">
    <source>
        <dbReference type="ARBA" id="ARBA00030493"/>
    </source>
</evidence>
<name>A0A6A6U7H5_9PEZI</name>
<reference evidence="26" key="1">
    <citation type="journal article" date="2020" name="Stud. Mycol.">
        <title>101 Dothideomycetes genomes: a test case for predicting lifestyles and emergence of pathogens.</title>
        <authorList>
            <person name="Haridas S."/>
            <person name="Albert R."/>
            <person name="Binder M."/>
            <person name="Bloem J."/>
            <person name="Labutti K."/>
            <person name="Salamov A."/>
            <person name="Andreopoulos B."/>
            <person name="Baker S."/>
            <person name="Barry K."/>
            <person name="Bills G."/>
            <person name="Bluhm B."/>
            <person name="Cannon C."/>
            <person name="Castanera R."/>
            <person name="Culley D."/>
            <person name="Daum C."/>
            <person name="Ezra D."/>
            <person name="Gonzalez J."/>
            <person name="Henrissat B."/>
            <person name="Kuo A."/>
            <person name="Liang C."/>
            <person name="Lipzen A."/>
            <person name="Lutzoni F."/>
            <person name="Magnuson J."/>
            <person name="Mondo S."/>
            <person name="Nolan M."/>
            <person name="Ohm R."/>
            <person name="Pangilinan J."/>
            <person name="Park H.-J."/>
            <person name="Ramirez L."/>
            <person name="Alfaro M."/>
            <person name="Sun H."/>
            <person name="Tritt A."/>
            <person name="Yoshinaga Y."/>
            <person name="Zwiers L.-H."/>
            <person name="Turgeon B."/>
            <person name="Goodwin S."/>
            <person name="Spatafora J."/>
            <person name="Crous P."/>
            <person name="Grigoriev I."/>
        </authorList>
    </citation>
    <scope>NUCLEOTIDE SEQUENCE</scope>
    <source>
        <strain evidence="26">CBS 115976</strain>
    </source>
</reference>
<evidence type="ECO:0000256" key="11">
    <source>
        <dbReference type="ARBA" id="ARBA00022737"/>
    </source>
</evidence>
<evidence type="ECO:0000256" key="10">
    <source>
        <dbReference type="ARBA" id="ARBA00022723"/>
    </source>
</evidence>
<comment type="cofactor">
    <cofactor evidence="2">
        <name>Mg(2+)</name>
        <dbReference type="ChEBI" id="CHEBI:18420"/>
    </cofactor>
</comment>
<dbReference type="CDD" id="cd09097">
    <property type="entry name" value="Deadenylase_CCR4"/>
    <property type="match status" value="1"/>
</dbReference>
<feature type="compositionally biased region" description="Low complexity" evidence="24">
    <location>
        <begin position="44"/>
        <end position="56"/>
    </location>
</feature>
<dbReference type="InterPro" id="IPR050410">
    <property type="entry name" value="CCR4/nocturin_mRNA_transcr"/>
</dbReference>
<dbReference type="PROSITE" id="PS51450">
    <property type="entry name" value="LRR"/>
    <property type="match status" value="1"/>
</dbReference>
<protein>
    <recommendedName>
        <fullName evidence="19">CCR4-Not complex 3'-5'-exoribonuclease subunit Ccr4</fullName>
        <ecNumber evidence="6">3.1.13.4</ecNumber>
    </recommendedName>
    <alternativeName>
        <fullName evidence="20">Carbon catabolite repressor protein 4</fullName>
    </alternativeName>
    <alternativeName>
        <fullName evidence="21">Cytoplasmic deadenylase</fullName>
    </alternativeName>
    <alternativeName>
        <fullName evidence="22">Glucose-repressible alcohol dehydrogenase transcriptional effector</fullName>
    </alternativeName>
</protein>
<dbReference type="EC" id="3.1.13.4" evidence="6"/>
<dbReference type="SMART" id="SM00369">
    <property type="entry name" value="LRR_TYP"/>
    <property type="match status" value="3"/>
</dbReference>
<keyword evidence="13" id="KW-0269">Exonuclease</keyword>
<dbReference type="FunFam" id="3.60.10.10:FF:000037">
    <property type="entry name" value="Glucose-repressible alcohol dehydrogenase transcriptional effector"/>
    <property type="match status" value="1"/>
</dbReference>
<feature type="compositionally biased region" description="Polar residues" evidence="24">
    <location>
        <begin position="9"/>
        <end position="29"/>
    </location>
</feature>
<dbReference type="Pfam" id="PF03372">
    <property type="entry name" value="Exo_endo_phos"/>
    <property type="match status" value="1"/>
</dbReference>
<keyword evidence="11" id="KW-0677">Repeat</keyword>
<keyword evidence="14" id="KW-0460">Magnesium</keyword>
<feature type="region of interest" description="Disordered" evidence="24">
    <location>
        <begin position="1"/>
        <end position="72"/>
    </location>
</feature>
<evidence type="ECO:0000256" key="1">
    <source>
        <dbReference type="ARBA" id="ARBA00001663"/>
    </source>
</evidence>
<dbReference type="GO" id="GO:0004535">
    <property type="term" value="F:poly(A)-specific ribonuclease activity"/>
    <property type="evidence" value="ECO:0007669"/>
    <property type="project" value="UniProtKB-EC"/>
</dbReference>
<evidence type="ECO:0000256" key="24">
    <source>
        <dbReference type="SAM" id="MobiDB-lite"/>
    </source>
</evidence>
<keyword evidence="7" id="KW-0963">Cytoplasm</keyword>
<evidence type="ECO:0000256" key="2">
    <source>
        <dbReference type="ARBA" id="ARBA00001946"/>
    </source>
</evidence>
<keyword evidence="15" id="KW-0694">RNA-binding</keyword>
<dbReference type="InterPro" id="IPR032675">
    <property type="entry name" value="LRR_dom_sf"/>
</dbReference>
<keyword evidence="12" id="KW-0378">Hydrolase</keyword>
<evidence type="ECO:0000256" key="3">
    <source>
        <dbReference type="ARBA" id="ARBA00004123"/>
    </source>
</evidence>
<organism evidence="26 27">
    <name type="scientific">Microthyrium microscopicum</name>
    <dbReference type="NCBI Taxonomy" id="703497"/>
    <lineage>
        <taxon>Eukaryota</taxon>
        <taxon>Fungi</taxon>
        <taxon>Dikarya</taxon>
        <taxon>Ascomycota</taxon>
        <taxon>Pezizomycotina</taxon>
        <taxon>Dothideomycetes</taxon>
        <taxon>Dothideomycetes incertae sedis</taxon>
        <taxon>Microthyriales</taxon>
        <taxon>Microthyriaceae</taxon>
        <taxon>Microthyrium</taxon>
    </lineage>
</organism>
<keyword evidence="16" id="KW-0805">Transcription regulation</keyword>
<evidence type="ECO:0000256" key="14">
    <source>
        <dbReference type="ARBA" id="ARBA00022842"/>
    </source>
</evidence>
<dbReference type="GO" id="GO:0005634">
    <property type="term" value="C:nucleus"/>
    <property type="evidence" value="ECO:0007669"/>
    <property type="project" value="UniProtKB-SubCell"/>
</dbReference>
<evidence type="ECO:0000256" key="16">
    <source>
        <dbReference type="ARBA" id="ARBA00023015"/>
    </source>
</evidence>
<evidence type="ECO:0000256" key="9">
    <source>
        <dbReference type="ARBA" id="ARBA00022722"/>
    </source>
</evidence>
<comment type="similarity">
    <text evidence="5">Belongs to the CCR4/nocturin family.</text>
</comment>
<evidence type="ECO:0000256" key="6">
    <source>
        <dbReference type="ARBA" id="ARBA00012161"/>
    </source>
</evidence>
<keyword evidence="9" id="KW-0540">Nuclease</keyword>
<keyword evidence="17" id="KW-0804">Transcription</keyword>
<evidence type="ECO:0000256" key="4">
    <source>
        <dbReference type="ARBA" id="ARBA00004496"/>
    </source>
</evidence>
<sequence>MADGPYRFQQGNQHFYQPFSARNRNQPRASSPLGVRLPFETDSPSRSPGPQSPSRQAFGMYNTGSQHILNGGQRAFGLPLNLNKYQHQGHQGQHQHQDPNQGGHSYAHHHHTHSGGMANGASQFGGGNHLQNGSQGLGFGNMSKPPNDHWQLQMTMAQQERDWSSSNVGHAYARLAQGSSKDLVTTTASMMTTDGEKEQRQRPGDDDSTSKPKNQSWTELDLGGQTIRFISPSLFNYRFLTKLYFNNNRLTSVPGEIGQLRTLRSLDLSINELRSLPSQIGMLVNLKELLLFDNKLQTLPYEVGNLYQCAILGLEGNPLNDELKSIIMDSGSLELIKYLRESAPDPEPPNDRDWHVVDESPIVEADKLTLLTYNTLCQHYCNPGLYGYTPQPALSWDHRREVIMDELRNRNADIMCLQEVEHDAFETYFRPTLAHMDYKGVFWPKGRAKTMGPNEAKMVDGCATFYKSSKYILLDKQVIDLAGTAINRPDMKGEADIYNRVMPKDNVAVVTFFENRVSGARVIVANAHLHWDEEYKDVKVVQVAVLLEVLTKLSTTYSSWPPLKDKEKQPFRFSNGDLPDGEEHEVIQPGPSMAYTDPISIPMILCGDFNSLPDSGPVELIRNGKLAPNHPDLQKRKYGKFTRDGMDHPFNFKSAYSEINEMPFTNYVSNFEGVVDYIWYARNSLGIRGILGQVDPEYIRRVPGFPNIHFPSDHLALFAEFGIKARRLGVKDKDK</sequence>
<dbReference type="InterPro" id="IPR036691">
    <property type="entry name" value="Endo/exonu/phosph_ase_sf"/>
</dbReference>
<evidence type="ECO:0000259" key="25">
    <source>
        <dbReference type="Pfam" id="PF03372"/>
    </source>
</evidence>
<evidence type="ECO:0000256" key="17">
    <source>
        <dbReference type="ARBA" id="ARBA00023163"/>
    </source>
</evidence>
<comment type="function">
    <text evidence="23">Acts as a catalytic component of the CCR4-NOT core complex, which in the nucleus seems to be a general transcription factor, and in the cytoplasm the major mRNA deadenylase involved in mRNA turnover. Ccr4 has 3'-5' RNase activity with a strong preference for polyadenylated substrates and also low exonuclease activity towards single-stranded DNA.</text>
</comment>
<dbReference type="SUPFAM" id="SSF52058">
    <property type="entry name" value="L domain-like"/>
    <property type="match status" value="1"/>
</dbReference>
<evidence type="ECO:0000256" key="18">
    <source>
        <dbReference type="ARBA" id="ARBA00023242"/>
    </source>
</evidence>
<dbReference type="SUPFAM" id="SSF56219">
    <property type="entry name" value="DNase I-like"/>
    <property type="match status" value="1"/>
</dbReference>
<gene>
    <name evidence="26" type="ORF">BT63DRAFT_333400</name>
</gene>
<dbReference type="EMBL" id="MU004238">
    <property type="protein sequence ID" value="KAF2667243.1"/>
    <property type="molecule type" value="Genomic_DNA"/>
</dbReference>
<feature type="region of interest" description="Disordered" evidence="24">
    <location>
        <begin position="86"/>
        <end position="148"/>
    </location>
</feature>
<feature type="compositionally biased region" description="Low complexity" evidence="24">
    <location>
        <begin position="86"/>
        <end position="105"/>
    </location>
</feature>
<dbReference type="GO" id="GO:0005737">
    <property type="term" value="C:cytoplasm"/>
    <property type="evidence" value="ECO:0007669"/>
    <property type="project" value="UniProtKB-SubCell"/>
</dbReference>
<comment type="subcellular location">
    <subcellularLocation>
        <location evidence="4">Cytoplasm</location>
    </subcellularLocation>
    <subcellularLocation>
        <location evidence="3">Nucleus</location>
    </subcellularLocation>
</comment>
<evidence type="ECO:0000256" key="7">
    <source>
        <dbReference type="ARBA" id="ARBA00022490"/>
    </source>
</evidence>
<proteinExistence type="inferred from homology"/>
<keyword evidence="18" id="KW-0539">Nucleus</keyword>
<evidence type="ECO:0000256" key="21">
    <source>
        <dbReference type="ARBA" id="ARBA00031469"/>
    </source>
</evidence>
<accession>A0A6A6U7H5</accession>
<keyword evidence="27" id="KW-1185">Reference proteome</keyword>
<dbReference type="AlphaFoldDB" id="A0A6A6U7H5"/>
<dbReference type="FunFam" id="3.80.10.10:FF:000447">
    <property type="entry name" value="Glucose-repressible alcohol dehydrogenase transcriptional effector"/>
    <property type="match status" value="1"/>
</dbReference>
<dbReference type="GO" id="GO:0046872">
    <property type="term" value="F:metal ion binding"/>
    <property type="evidence" value="ECO:0007669"/>
    <property type="project" value="UniProtKB-KW"/>
</dbReference>
<dbReference type="PANTHER" id="PTHR12121">
    <property type="entry name" value="CARBON CATABOLITE REPRESSOR PROTEIN 4"/>
    <property type="match status" value="1"/>
</dbReference>
<evidence type="ECO:0000256" key="15">
    <source>
        <dbReference type="ARBA" id="ARBA00022884"/>
    </source>
</evidence>
<feature type="compositionally biased region" description="Basic and acidic residues" evidence="24">
    <location>
        <begin position="194"/>
        <end position="210"/>
    </location>
</feature>
<evidence type="ECO:0000256" key="8">
    <source>
        <dbReference type="ARBA" id="ARBA00022614"/>
    </source>
</evidence>
<keyword evidence="8" id="KW-0433">Leucine-rich repeat</keyword>
<feature type="region of interest" description="Disordered" evidence="24">
    <location>
        <begin position="191"/>
        <end position="217"/>
    </location>
</feature>
<evidence type="ECO:0000313" key="27">
    <source>
        <dbReference type="Proteomes" id="UP000799302"/>
    </source>
</evidence>
<evidence type="ECO:0000256" key="22">
    <source>
        <dbReference type="ARBA" id="ARBA00033317"/>
    </source>
</evidence>
<dbReference type="InterPro" id="IPR005135">
    <property type="entry name" value="Endo/exonuclease/phosphatase"/>
</dbReference>
<dbReference type="InterPro" id="IPR003591">
    <property type="entry name" value="Leu-rich_rpt_typical-subtyp"/>
</dbReference>
<dbReference type="Gene3D" id="3.80.10.10">
    <property type="entry name" value="Ribonuclease Inhibitor"/>
    <property type="match status" value="1"/>
</dbReference>
<evidence type="ECO:0000256" key="13">
    <source>
        <dbReference type="ARBA" id="ARBA00022839"/>
    </source>
</evidence>
<comment type="catalytic activity">
    <reaction evidence="1">
        <text>Exonucleolytic cleavage of poly(A) to 5'-AMP.</text>
        <dbReference type="EC" id="3.1.13.4"/>
    </reaction>
</comment>
<evidence type="ECO:0000256" key="5">
    <source>
        <dbReference type="ARBA" id="ARBA00010774"/>
    </source>
</evidence>
<keyword evidence="10" id="KW-0479">Metal-binding</keyword>
<dbReference type="InterPro" id="IPR001611">
    <property type="entry name" value="Leu-rich_rpt"/>
</dbReference>
<dbReference type="OrthoDB" id="428734at2759"/>
<evidence type="ECO:0000256" key="12">
    <source>
        <dbReference type="ARBA" id="ARBA00022801"/>
    </source>
</evidence>
<feature type="domain" description="Endonuclease/exonuclease/phosphatase" evidence="25">
    <location>
        <begin position="371"/>
        <end position="714"/>
    </location>
</feature>
<evidence type="ECO:0000256" key="23">
    <source>
        <dbReference type="ARBA" id="ARBA00045495"/>
    </source>
</evidence>
<evidence type="ECO:0000256" key="19">
    <source>
        <dbReference type="ARBA" id="ARBA00023475"/>
    </source>
</evidence>
<evidence type="ECO:0000313" key="26">
    <source>
        <dbReference type="EMBL" id="KAF2667243.1"/>
    </source>
</evidence>
<dbReference type="Gene3D" id="3.60.10.10">
    <property type="entry name" value="Endonuclease/exonuclease/phosphatase"/>
    <property type="match status" value="1"/>
</dbReference>
<dbReference type="GO" id="GO:0003723">
    <property type="term" value="F:RNA binding"/>
    <property type="evidence" value="ECO:0007669"/>
    <property type="project" value="UniProtKB-KW"/>
</dbReference>